<evidence type="ECO:0000313" key="2">
    <source>
        <dbReference type="EMBL" id="OOF93285.1"/>
    </source>
</evidence>
<dbReference type="Gene3D" id="2.40.70.10">
    <property type="entry name" value="Acid Proteases"/>
    <property type="match status" value="1"/>
</dbReference>
<accession>A0A1R3RFM5</accession>
<dbReference type="VEuPathDB" id="FungiDB:ASPCADRAFT_209266"/>
<gene>
    <name evidence="2" type="ORF">ASPCADRAFT_209266</name>
</gene>
<feature type="compositionally biased region" description="Polar residues" evidence="1">
    <location>
        <begin position="117"/>
        <end position="133"/>
    </location>
</feature>
<name>A0A1R3RFM5_ASPC5</name>
<evidence type="ECO:0000313" key="3">
    <source>
        <dbReference type="Proteomes" id="UP000188318"/>
    </source>
</evidence>
<dbReference type="Proteomes" id="UP000188318">
    <property type="component" value="Unassembled WGS sequence"/>
</dbReference>
<sequence>MSSCGSRSIPPGPNDNVAGMQPQPFHPRRASLYRRLLGNLTKPLRHRQHGQPDNTDSVTRGPDLVPSVESSNHVSPDSKPGRLDRLPGLVFRPPVQPIHEGSGPSTQPQPSPVPSSLFTNTGRGNETTITTPASATGQIPVEVPIEHVSTGCKFKPTGYLTPGTRDKILVKFSLDTVAGVRTMRRSIYEQLDLPLQPCPGVLLPVGTGSGKPPIKPLGIVQKVPWHFSQRTKTYTADFHVIDDDQYDVIIGQPEIEQYALLQPSADIGPVVVRPL</sequence>
<feature type="region of interest" description="Disordered" evidence="1">
    <location>
        <begin position="1"/>
        <end position="133"/>
    </location>
</feature>
<dbReference type="EMBL" id="KV907504">
    <property type="protein sequence ID" value="OOF93285.1"/>
    <property type="molecule type" value="Genomic_DNA"/>
</dbReference>
<organism evidence="2 3">
    <name type="scientific">Aspergillus carbonarius (strain ITEM 5010)</name>
    <dbReference type="NCBI Taxonomy" id="602072"/>
    <lineage>
        <taxon>Eukaryota</taxon>
        <taxon>Fungi</taxon>
        <taxon>Dikarya</taxon>
        <taxon>Ascomycota</taxon>
        <taxon>Pezizomycotina</taxon>
        <taxon>Eurotiomycetes</taxon>
        <taxon>Eurotiomycetidae</taxon>
        <taxon>Eurotiales</taxon>
        <taxon>Aspergillaceae</taxon>
        <taxon>Aspergillus</taxon>
        <taxon>Aspergillus subgen. Circumdati</taxon>
    </lineage>
</organism>
<dbReference type="OrthoDB" id="4493271at2759"/>
<keyword evidence="3" id="KW-1185">Reference proteome</keyword>
<dbReference type="CDD" id="cd00303">
    <property type="entry name" value="retropepsin_like"/>
    <property type="match status" value="1"/>
</dbReference>
<dbReference type="OMA" id="EEMICPL"/>
<dbReference type="InterPro" id="IPR021109">
    <property type="entry name" value="Peptidase_aspartic_dom_sf"/>
</dbReference>
<proteinExistence type="predicted"/>
<protein>
    <submittedName>
        <fullName evidence="2">Uncharacterized protein</fullName>
    </submittedName>
</protein>
<reference evidence="3" key="1">
    <citation type="journal article" date="2017" name="Genome Biol.">
        <title>Comparative genomics reveals high biological diversity and specific adaptations in the industrially and medically important fungal genus Aspergillus.</title>
        <authorList>
            <person name="de Vries R.P."/>
            <person name="Riley R."/>
            <person name="Wiebenga A."/>
            <person name="Aguilar-Osorio G."/>
            <person name="Amillis S."/>
            <person name="Uchima C.A."/>
            <person name="Anderluh G."/>
            <person name="Asadollahi M."/>
            <person name="Askin M."/>
            <person name="Barry K."/>
            <person name="Battaglia E."/>
            <person name="Bayram O."/>
            <person name="Benocci T."/>
            <person name="Braus-Stromeyer S.A."/>
            <person name="Caldana C."/>
            <person name="Canovas D."/>
            <person name="Cerqueira G.C."/>
            <person name="Chen F."/>
            <person name="Chen W."/>
            <person name="Choi C."/>
            <person name="Clum A."/>
            <person name="Dos Santos R.A."/>
            <person name="Damasio A.R."/>
            <person name="Diallinas G."/>
            <person name="Emri T."/>
            <person name="Fekete E."/>
            <person name="Flipphi M."/>
            <person name="Freyberg S."/>
            <person name="Gallo A."/>
            <person name="Gournas C."/>
            <person name="Habgood R."/>
            <person name="Hainaut M."/>
            <person name="Harispe M.L."/>
            <person name="Henrissat B."/>
            <person name="Hilden K.S."/>
            <person name="Hope R."/>
            <person name="Hossain A."/>
            <person name="Karabika E."/>
            <person name="Karaffa L."/>
            <person name="Karanyi Z."/>
            <person name="Krasevec N."/>
            <person name="Kuo A."/>
            <person name="Kusch H."/>
            <person name="LaButti K."/>
            <person name="Lagendijk E.L."/>
            <person name="Lapidus A."/>
            <person name="Levasseur A."/>
            <person name="Lindquist E."/>
            <person name="Lipzen A."/>
            <person name="Logrieco A.F."/>
            <person name="MacCabe A."/>
            <person name="Maekelae M.R."/>
            <person name="Malavazi I."/>
            <person name="Melin P."/>
            <person name="Meyer V."/>
            <person name="Mielnichuk N."/>
            <person name="Miskei M."/>
            <person name="Molnar A.P."/>
            <person name="Mule G."/>
            <person name="Ngan C.Y."/>
            <person name="Orejas M."/>
            <person name="Orosz E."/>
            <person name="Ouedraogo J.P."/>
            <person name="Overkamp K.M."/>
            <person name="Park H.-S."/>
            <person name="Perrone G."/>
            <person name="Piumi F."/>
            <person name="Punt P.J."/>
            <person name="Ram A.F."/>
            <person name="Ramon A."/>
            <person name="Rauscher S."/>
            <person name="Record E."/>
            <person name="Riano-Pachon D.M."/>
            <person name="Robert V."/>
            <person name="Roehrig J."/>
            <person name="Ruller R."/>
            <person name="Salamov A."/>
            <person name="Salih N.S."/>
            <person name="Samson R.A."/>
            <person name="Sandor E."/>
            <person name="Sanguinetti M."/>
            <person name="Schuetze T."/>
            <person name="Sepcic K."/>
            <person name="Shelest E."/>
            <person name="Sherlock G."/>
            <person name="Sophianopoulou V."/>
            <person name="Squina F.M."/>
            <person name="Sun H."/>
            <person name="Susca A."/>
            <person name="Todd R.B."/>
            <person name="Tsang A."/>
            <person name="Unkles S.E."/>
            <person name="van de Wiele N."/>
            <person name="van Rossen-Uffink D."/>
            <person name="Oliveira J.V."/>
            <person name="Vesth T.C."/>
            <person name="Visser J."/>
            <person name="Yu J.-H."/>
            <person name="Zhou M."/>
            <person name="Andersen M.R."/>
            <person name="Archer D.B."/>
            <person name="Baker S.E."/>
            <person name="Benoit I."/>
            <person name="Brakhage A.A."/>
            <person name="Braus G.H."/>
            <person name="Fischer R."/>
            <person name="Frisvad J.C."/>
            <person name="Goldman G.H."/>
            <person name="Houbraken J."/>
            <person name="Oakley B."/>
            <person name="Pocsi I."/>
            <person name="Scazzocchio C."/>
            <person name="Seiboth B."/>
            <person name="vanKuyk P.A."/>
            <person name="Wortman J."/>
            <person name="Dyer P.S."/>
            <person name="Grigoriev I.V."/>
        </authorList>
    </citation>
    <scope>NUCLEOTIDE SEQUENCE [LARGE SCALE GENOMIC DNA]</scope>
    <source>
        <strain evidence="3">ITEM 5010</strain>
    </source>
</reference>
<dbReference type="AlphaFoldDB" id="A0A1R3RFM5"/>
<evidence type="ECO:0000256" key="1">
    <source>
        <dbReference type="SAM" id="MobiDB-lite"/>
    </source>
</evidence>